<protein>
    <recommendedName>
        <fullName evidence="1">AB hydrolase-1 domain-containing protein</fullName>
    </recommendedName>
</protein>
<keyword evidence="3" id="KW-1185">Reference proteome</keyword>
<reference evidence="3" key="2">
    <citation type="submission" date="2015-01" db="EMBL/GenBank/DDBJ databases">
        <title>Evolutionary Origins and Diversification of the Mycorrhizal Mutualists.</title>
        <authorList>
            <consortium name="DOE Joint Genome Institute"/>
            <consortium name="Mycorrhizal Genomics Consortium"/>
            <person name="Kohler A."/>
            <person name="Kuo A."/>
            <person name="Nagy L.G."/>
            <person name="Floudas D."/>
            <person name="Copeland A."/>
            <person name="Barry K.W."/>
            <person name="Cichocki N."/>
            <person name="Veneault-Fourrey C."/>
            <person name="LaButti K."/>
            <person name="Lindquist E.A."/>
            <person name="Lipzen A."/>
            <person name="Lundell T."/>
            <person name="Morin E."/>
            <person name="Murat C."/>
            <person name="Riley R."/>
            <person name="Ohm R."/>
            <person name="Sun H."/>
            <person name="Tunlid A."/>
            <person name="Henrissat B."/>
            <person name="Grigoriev I.V."/>
            <person name="Hibbett D.S."/>
            <person name="Martin F."/>
        </authorList>
    </citation>
    <scope>NUCLEOTIDE SEQUENCE [LARGE SCALE GENOMIC DNA]</scope>
    <source>
        <strain evidence="3">Zn</strain>
    </source>
</reference>
<reference evidence="2 3" key="1">
    <citation type="submission" date="2014-04" db="EMBL/GenBank/DDBJ databases">
        <authorList>
            <consortium name="DOE Joint Genome Institute"/>
            <person name="Kuo A."/>
            <person name="Martino E."/>
            <person name="Perotto S."/>
            <person name="Kohler A."/>
            <person name="Nagy L.G."/>
            <person name="Floudas D."/>
            <person name="Copeland A."/>
            <person name="Barry K.W."/>
            <person name="Cichocki N."/>
            <person name="Veneault-Fourrey C."/>
            <person name="LaButti K."/>
            <person name="Lindquist E.A."/>
            <person name="Lipzen A."/>
            <person name="Lundell T."/>
            <person name="Morin E."/>
            <person name="Murat C."/>
            <person name="Sun H."/>
            <person name="Tunlid A."/>
            <person name="Henrissat B."/>
            <person name="Grigoriev I.V."/>
            <person name="Hibbett D.S."/>
            <person name="Martin F."/>
            <person name="Nordberg H.P."/>
            <person name="Cantor M.N."/>
            <person name="Hua S.X."/>
        </authorList>
    </citation>
    <scope>NUCLEOTIDE SEQUENCE [LARGE SCALE GENOMIC DNA]</scope>
    <source>
        <strain evidence="2 3">Zn</strain>
    </source>
</reference>
<dbReference type="InterPro" id="IPR029058">
    <property type="entry name" value="AB_hydrolase_fold"/>
</dbReference>
<dbReference type="PRINTS" id="PR00111">
    <property type="entry name" value="ABHYDROLASE"/>
</dbReference>
<evidence type="ECO:0000313" key="2">
    <source>
        <dbReference type="EMBL" id="KIM94476.1"/>
    </source>
</evidence>
<dbReference type="InterPro" id="IPR000073">
    <property type="entry name" value="AB_hydrolase_1"/>
</dbReference>
<organism evidence="2 3">
    <name type="scientific">Oidiodendron maius (strain Zn)</name>
    <dbReference type="NCBI Taxonomy" id="913774"/>
    <lineage>
        <taxon>Eukaryota</taxon>
        <taxon>Fungi</taxon>
        <taxon>Dikarya</taxon>
        <taxon>Ascomycota</taxon>
        <taxon>Pezizomycotina</taxon>
        <taxon>Leotiomycetes</taxon>
        <taxon>Leotiomycetes incertae sedis</taxon>
        <taxon>Myxotrichaceae</taxon>
        <taxon>Oidiodendron</taxon>
    </lineage>
</organism>
<dbReference type="EMBL" id="KN832890">
    <property type="protein sequence ID" value="KIM94476.1"/>
    <property type="molecule type" value="Genomic_DNA"/>
</dbReference>
<dbReference type="Proteomes" id="UP000054321">
    <property type="component" value="Unassembled WGS sequence"/>
</dbReference>
<dbReference type="SUPFAM" id="SSF53474">
    <property type="entry name" value="alpha/beta-Hydrolases"/>
    <property type="match status" value="1"/>
</dbReference>
<dbReference type="Pfam" id="PF12697">
    <property type="entry name" value="Abhydrolase_6"/>
    <property type="match status" value="1"/>
</dbReference>
<dbReference type="OrthoDB" id="1263307at2759"/>
<dbReference type="InterPro" id="IPR050266">
    <property type="entry name" value="AB_hydrolase_sf"/>
</dbReference>
<evidence type="ECO:0000259" key="1">
    <source>
        <dbReference type="Pfam" id="PF12697"/>
    </source>
</evidence>
<dbReference type="PANTHER" id="PTHR43798:SF33">
    <property type="entry name" value="HYDROLASE, PUTATIVE (AFU_ORTHOLOGUE AFUA_2G14860)-RELATED"/>
    <property type="match status" value="1"/>
</dbReference>
<evidence type="ECO:0000313" key="3">
    <source>
        <dbReference type="Proteomes" id="UP000054321"/>
    </source>
</evidence>
<dbReference type="HOGENOM" id="CLU_051715_3_1_1"/>
<sequence>MSNYLSTKSSTTGNSLKPSILLIHGLWMTPLSWEDWILHYQSRGYQVIAPGWPGVDERTPQDIRENPSPMNGKSIGDVVNKYESIIKTLPTPPIIIGHSFGGLFVQILLSHGLGAAGVAIAPATPAGILALPFSTIKATFNVLANPFDYNSTVPLSESDFHYAFGNHLNPPESKVQWEKYSVPAAAHVLWQGALGGLHSKSKSGEGHVDFEKANRAPLLLIAGTEDHVVPKSVVEKEMAAYKGPAVVELKIFQGRTHGVVNQTGWEEIADFAVQWVEKQLSV</sequence>
<accession>A0A0C3GVY2</accession>
<dbReference type="PANTHER" id="PTHR43798">
    <property type="entry name" value="MONOACYLGLYCEROL LIPASE"/>
    <property type="match status" value="1"/>
</dbReference>
<feature type="domain" description="AB hydrolase-1" evidence="1">
    <location>
        <begin position="20"/>
        <end position="270"/>
    </location>
</feature>
<dbReference type="AlphaFoldDB" id="A0A0C3GVY2"/>
<dbReference type="InParanoid" id="A0A0C3GVY2"/>
<dbReference type="Gene3D" id="3.40.50.1820">
    <property type="entry name" value="alpha/beta hydrolase"/>
    <property type="match status" value="1"/>
</dbReference>
<dbReference type="GO" id="GO:0016020">
    <property type="term" value="C:membrane"/>
    <property type="evidence" value="ECO:0007669"/>
    <property type="project" value="TreeGrafter"/>
</dbReference>
<name>A0A0C3GVY2_OIDMZ</name>
<gene>
    <name evidence="2" type="ORF">OIDMADRAFT_149490</name>
</gene>
<proteinExistence type="predicted"/>